<dbReference type="STRING" id="1423807.FD16_GL002030"/>
<reference evidence="2 3" key="1">
    <citation type="journal article" date="2015" name="Genome Announc.">
        <title>Expanding the biotechnology potential of lactobacilli through comparative genomics of 213 strains and associated genera.</title>
        <authorList>
            <person name="Sun Z."/>
            <person name="Harris H.M."/>
            <person name="McCann A."/>
            <person name="Guo C."/>
            <person name="Argimon S."/>
            <person name="Zhang W."/>
            <person name="Yang X."/>
            <person name="Jeffery I.B."/>
            <person name="Cooney J.C."/>
            <person name="Kagawa T.F."/>
            <person name="Liu W."/>
            <person name="Song Y."/>
            <person name="Salvetti E."/>
            <person name="Wrobel A."/>
            <person name="Rasinkangas P."/>
            <person name="Parkhill J."/>
            <person name="Rea M.C."/>
            <person name="O'Sullivan O."/>
            <person name="Ritari J."/>
            <person name="Douillard F.P."/>
            <person name="Paul Ross R."/>
            <person name="Yang R."/>
            <person name="Briner A.E."/>
            <person name="Felis G.E."/>
            <person name="de Vos W.M."/>
            <person name="Barrangou R."/>
            <person name="Klaenhammer T.R."/>
            <person name="Caufield P.W."/>
            <person name="Cui Y."/>
            <person name="Zhang H."/>
            <person name="O'Toole P.W."/>
        </authorList>
    </citation>
    <scope>NUCLEOTIDE SEQUENCE [LARGE SCALE GENOMIC DNA]</scope>
    <source>
        <strain evidence="2 3">DSM 5007</strain>
    </source>
</reference>
<proteinExistence type="predicted"/>
<dbReference type="Gene3D" id="1.10.10.10">
    <property type="entry name" value="Winged helix-like DNA-binding domain superfamily/Winged helix DNA-binding domain"/>
    <property type="match status" value="1"/>
</dbReference>
<sequence length="141" mass="16125">MKTDDPDNISELLHEIVMRENEFIHSRLSDVGLNVQQARLLKYVDEHPGTIQKNVASFLNRQNATVTNMLKSLTSQDYLVRKIPADNERQKQLFLKPKGHAVIKTINQIFAELETTVKSAVDEDRKTILTDSLGKIKNKLQ</sequence>
<dbReference type="SUPFAM" id="SSF46785">
    <property type="entry name" value="Winged helix' DNA-binding domain"/>
    <property type="match status" value="1"/>
</dbReference>
<gene>
    <name evidence="2" type="ORF">FD16_GL002030</name>
</gene>
<accession>A0A0R1WDJ6</accession>
<dbReference type="InterPro" id="IPR039422">
    <property type="entry name" value="MarR/SlyA-like"/>
</dbReference>
<dbReference type="RefSeq" id="WP_010621886.1">
    <property type="nucleotide sequence ID" value="NZ_AZGF01000005.1"/>
</dbReference>
<keyword evidence="3" id="KW-1185">Reference proteome</keyword>
<dbReference type="PANTHER" id="PTHR33164">
    <property type="entry name" value="TRANSCRIPTIONAL REGULATOR, MARR FAMILY"/>
    <property type="match status" value="1"/>
</dbReference>
<dbReference type="InterPro" id="IPR036388">
    <property type="entry name" value="WH-like_DNA-bd_sf"/>
</dbReference>
<dbReference type="InterPro" id="IPR000835">
    <property type="entry name" value="HTH_MarR-typ"/>
</dbReference>
<dbReference type="eggNOG" id="COG1846">
    <property type="taxonomic scope" value="Bacteria"/>
</dbReference>
<dbReference type="InterPro" id="IPR036390">
    <property type="entry name" value="WH_DNA-bd_sf"/>
</dbReference>
<protein>
    <submittedName>
        <fullName evidence="2">MarR family transcriptional regulator</fullName>
    </submittedName>
</protein>
<dbReference type="OrthoDB" id="2612963at2"/>
<dbReference type="GO" id="GO:0003700">
    <property type="term" value="F:DNA-binding transcription factor activity"/>
    <property type="evidence" value="ECO:0007669"/>
    <property type="project" value="InterPro"/>
</dbReference>
<dbReference type="AlphaFoldDB" id="A0A0R1WDJ6"/>
<dbReference type="Pfam" id="PF01047">
    <property type="entry name" value="MarR"/>
    <property type="match status" value="1"/>
</dbReference>
<dbReference type="Proteomes" id="UP000051820">
    <property type="component" value="Unassembled WGS sequence"/>
</dbReference>
<organism evidence="2 3">
    <name type="scientific">Paucilactobacillus suebicus DSM 5007 = KCTC 3549</name>
    <dbReference type="NCBI Taxonomy" id="1423807"/>
    <lineage>
        <taxon>Bacteria</taxon>
        <taxon>Bacillati</taxon>
        <taxon>Bacillota</taxon>
        <taxon>Bacilli</taxon>
        <taxon>Lactobacillales</taxon>
        <taxon>Lactobacillaceae</taxon>
        <taxon>Paucilactobacillus</taxon>
    </lineage>
</organism>
<feature type="domain" description="HTH marR-type" evidence="1">
    <location>
        <begin position="6"/>
        <end position="138"/>
    </location>
</feature>
<evidence type="ECO:0000313" key="2">
    <source>
        <dbReference type="EMBL" id="KRM12851.1"/>
    </source>
</evidence>
<dbReference type="EMBL" id="AZGF01000005">
    <property type="protein sequence ID" value="KRM12851.1"/>
    <property type="molecule type" value="Genomic_DNA"/>
</dbReference>
<evidence type="ECO:0000259" key="1">
    <source>
        <dbReference type="PROSITE" id="PS50995"/>
    </source>
</evidence>
<comment type="caution">
    <text evidence="2">The sequence shown here is derived from an EMBL/GenBank/DDBJ whole genome shotgun (WGS) entry which is preliminary data.</text>
</comment>
<evidence type="ECO:0000313" key="3">
    <source>
        <dbReference type="Proteomes" id="UP000051820"/>
    </source>
</evidence>
<dbReference type="PATRIC" id="fig|1423807.3.peg.2082"/>
<name>A0A0R1WDJ6_9LACO</name>
<dbReference type="PROSITE" id="PS50995">
    <property type="entry name" value="HTH_MARR_2"/>
    <property type="match status" value="1"/>
</dbReference>
<dbReference type="PANTHER" id="PTHR33164:SF43">
    <property type="entry name" value="HTH-TYPE TRANSCRIPTIONAL REPRESSOR YETL"/>
    <property type="match status" value="1"/>
</dbReference>
<dbReference type="GO" id="GO:0006950">
    <property type="term" value="P:response to stress"/>
    <property type="evidence" value="ECO:0007669"/>
    <property type="project" value="TreeGrafter"/>
</dbReference>
<dbReference type="SMART" id="SM00347">
    <property type="entry name" value="HTH_MARR"/>
    <property type="match status" value="1"/>
</dbReference>